<protein>
    <recommendedName>
        <fullName evidence="1">Swiss Army Knife RNA repair protein HAD domain-containing protein</fullName>
    </recommendedName>
</protein>
<dbReference type="Proteomes" id="UP001194580">
    <property type="component" value="Unassembled WGS sequence"/>
</dbReference>
<dbReference type="AlphaFoldDB" id="A0AAD4DCL9"/>
<evidence type="ECO:0000259" key="1">
    <source>
        <dbReference type="Pfam" id="PF10307"/>
    </source>
</evidence>
<dbReference type="InterPro" id="IPR018812">
    <property type="entry name" value="SAK_HAD"/>
</dbReference>
<sequence length="624" mass="69598">MTAQNCASKDKDKDAGFSLLTHAAVIHSHRRLLDPKEISQLHTVNVFDFDQTLFRSPTPNAAIWDPYFLSKVIAWDECGPGWWLTRGSLDLGPEAEASGWEGYWNEDLQVPVVKESIKDPGCLTILLTGRNGPLYSDILLRMKEVQDDNDDDSDNDKDDEETYIKLHTFSTKREFLYNVLLEYPSVRTMHAWDDRLGQIAQFRQAGEKWIEQGMLDAFEVTHVDIPLRLLDPEDEIRIVRGMVEVHNAQVKLEEAAAAAAASIVEGGEKGRGKMKFLVSGVGERPRIRPELAHVKDMWEPYWEYKPERRTMIELVDVVKYTGVEFSETTQDWLRRVALGGCGGGDGGGDGHQEQGGLDAWAIQPPVALQDTDLSKWTPSREFYVFLCARKANFEYRQKLGGIGATVFVLVEGVGQVEGRAWALKVRGVHSRSLAQGYQVLAPDGQIYPSSATYLKAHPVRRFGNVVMKKHGSKPYITMAFDRLQGGRATDASRITHWEPLDLSLGPSSTTAITNLATTPGGLRAGQKIVLVGTIQEKVVIGSKALKFGHLATVPRAEIQIPALVKNYMAEKKLDITGHELGETLKRIEAEMSRLSVANTQSNHDQIFEIVLRICGELQQSRPEA</sequence>
<gene>
    <name evidence="2" type="ORF">BGZ95_009956</name>
</gene>
<feature type="domain" description="Swiss Army Knife RNA repair protein HAD" evidence="1">
    <location>
        <begin position="56"/>
        <end position="248"/>
    </location>
</feature>
<comment type="caution">
    <text evidence="2">The sequence shown here is derived from an EMBL/GenBank/DDBJ whole genome shotgun (WGS) entry which is preliminary data.</text>
</comment>
<evidence type="ECO:0000313" key="2">
    <source>
        <dbReference type="EMBL" id="KAG0274256.1"/>
    </source>
</evidence>
<dbReference type="Pfam" id="PF10307">
    <property type="entry name" value="HAD_SAK_1"/>
    <property type="match status" value="1"/>
</dbReference>
<name>A0AAD4DCL9_9FUNG</name>
<dbReference type="EMBL" id="JAAAIL010000629">
    <property type="protein sequence ID" value="KAG0274256.1"/>
    <property type="molecule type" value="Genomic_DNA"/>
</dbReference>
<accession>A0AAD4DCL9</accession>
<reference evidence="2" key="1">
    <citation type="journal article" date="2020" name="Fungal Divers.">
        <title>Resolving the Mortierellaceae phylogeny through synthesis of multi-gene phylogenetics and phylogenomics.</title>
        <authorList>
            <person name="Vandepol N."/>
            <person name="Liber J."/>
            <person name="Desiro A."/>
            <person name="Na H."/>
            <person name="Kennedy M."/>
            <person name="Barry K."/>
            <person name="Grigoriev I.V."/>
            <person name="Miller A.N."/>
            <person name="O'Donnell K."/>
            <person name="Stajich J.E."/>
            <person name="Bonito G."/>
        </authorList>
    </citation>
    <scope>NUCLEOTIDE SEQUENCE</scope>
    <source>
        <strain evidence="2">NRRL 28262</strain>
    </source>
</reference>
<evidence type="ECO:0000313" key="3">
    <source>
        <dbReference type="Proteomes" id="UP001194580"/>
    </source>
</evidence>
<proteinExistence type="predicted"/>
<organism evidence="2 3">
    <name type="scientific">Linnemannia exigua</name>
    <dbReference type="NCBI Taxonomy" id="604196"/>
    <lineage>
        <taxon>Eukaryota</taxon>
        <taxon>Fungi</taxon>
        <taxon>Fungi incertae sedis</taxon>
        <taxon>Mucoromycota</taxon>
        <taxon>Mortierellomycotina</taxon>
        <taxon>Mortierellomycetes</taxon>
        <taxon>Mortierellales</taxon>
        <taxon>Mortierellaceae</taxon>
        <taxon>Linnemannia</taxon>
    </lineage>
</organism>
<keyword evidence="3" id="KW-1185">Reference proteome</keyword>